<dbReference type="PROSITE" id="PS50902">
    <property type="entry name" value="FLAVODOXIN_LIKE"/>
    <property type="match status" value="1"/>
</dbReference>
<dbReference type="PRINTS" id="PR00369">
    <property type="entry name" value="FLAVODOXIN"/>
</dbReference>
<evidence type="ECO:0000256" key="4">
    <source>
        <dbReference type="ARBA" id="ARBA00001974"/>
    </source>
</evidence>
<comment type="cofactor">
    <cofactor evidence="2">
        <name>(6R)-L-erythro-5,6,7,8-tetrahydrobiopterin</name>
        <dbReference type="ChEBI" id="CHEBI:59560"/>
    </cofactor>
</comment>
<evidence type="ECO:0000259" key="23">
    <source>
        <dbReference type="PROSITE" id="PS50902"/>
    </source>
</evidence>
<evidence type="ECO:0000256" key="20">
    <source>
        <dbReference type="ARBA" id="ARBA00049784"/>
    </source>
</evidence>
<keyword evidence="13" id="KW-0274">FAD</keyword>
<evidence type="ECO:0000256" key="21">
    <source>
        <dbReference type="ARBA" id="ARBA00049808"/>
    </source>
</evidence>
<organism evidence="24 25">
    <name type="scientific">Staurois parvus</name>
    <dbReference type="NCBI Taxonomy" id="386267"/>
    <lineage>
        <taxon>Eukaryota</taxon>
        <taxon>Metazoa</taxon>
        <taxon>Chordata</taxon>
        <taxon>Craniata</taxon>
        <taxon>Vertebrata</taxon>
        <taxon>Euteleostomi</taxon>
        <taxon>Amphibia</taxon>
        <taxon>Batrachia</taxon>
        <taxon>Anura</taxon>
        <taxon>Neobatrachia</taxon>
        <taxon>Ranoidea</taxon>
        <taxon>Ranidae</taxon>
        <taxon>Staurois</taxon>
    </lineage>
</organism>
<evidence type="ECO:0000256" key="17">
    <source>
        <dbReference type="ARBA" id="ARBA00023004"/>
    </source>
</evidence>
<evidence type="ECO:0000256" key="3">
    <source>
        <dbReference type="ARBA" id="ARBA00001970"/>
    </source>
</evidence>
<dbReference type="InterPro" id="IPR044943">
    <property type="entry name" value="NOS_dom_1"/>
</dbReference>
<keyword evidence="15" id="KW-0112">Calmodulin-binding</keyword>
<evidence type="ECO:0000256" key="14">
    <source>
        <dbReference type="ARBA" id="ARBA00022857"/>
    </source>
</evidence>
<dbReference type="Gene3D" id="3.90.1230.10">
    <property type="entry name" value="Nitric Oxide Synthase, Chain A, domain 3"/>
    <property type="match status" value="1"/>
</dbReference>
<comment type="cofactor">
    <cofactor evidence="4">
        <name>FAD</name>
        <dbReference type="ChEBI" id="CHEBI:57692"/>
    </cofactor>
</comment>
<comment type="catalytic activity">
    <reaction evidence="18">
        <text>2 L-arginine + 3 NADPH + 4 O2 + H(+) = 2 L-citrulline + 2 nitric oxide + 3 NADP(+) + 4 H2O</text>
        <dbReference type="Rhea" id="RHEA:19897"/>
        <dbReference type="ChEBI" id="CHEBI:15377"/>
        <dbReference type="ChEBI" id="CHEBI:15378"/>
        <dbReference type="ChEBI" id="CHEBI:15379"/>
        <dbReference type="ChEBI" id="CHEBI:16480"/>
        <dbReference type="ChEBI" id="CHEBI:32682"/>
        <dbReference type="ChEBI" id="CHEBI:57743"/>
        <dbReference type="ChEBI" id="CHEBI:57783"/>
        <dbReference type="ChEBI" id="CHEBI:58349"/>
        <dbReference type="EC" id="1.14.13.39"/>
    </reaction>
    <physiologicalReaction direction="left-to-right" evidence="18">
        <dbReference type="Rhea" id="RHEA:19898"/>
    </physiologicalReaction>
</comment>
<evidence type="ECO:0000256" key="11">
    <source>
        <dbReference type="ARBA" id="ARBA00022643"/>
    </source>
</evidence>
<dbReference type="Pfam" id="PF02898">
    <property type="entry name" value="NO_synthase"/>
    <property type="match status" value="1"/>
</dbReference>
<dbReference type="InterPro" id="IPR044944">
    <property type="entry name" value="NOS_dom_3"/>
</dbReference>
<evidence type="ECO:0000256" key="12">
    <source>
        <dbReference type="ARBA" id="ARBA00022723"/>
    </source>
</evidence>
<dbReference type="InterPro" id="IPR001094">
    <property type="entry name" value="Flavdoxin-like"/>
</dbReference>
<evidence type="ECO:0000256" key="9">
    <source>
        <dbReference type="ARBA" id="ARBA00022617"/>
    </source>
</evidence>
<protein>
    <recommendedName>
        <fullName evidence="19">Nitric oxide synthase, inducible</fullName>
        <ecNumber evidence="7">1.14.13.39</ecNumber>
    </recommendedName>
    <alternativeName>
        <fullName evidence="21">Inducible NO synthase</fullName>
    </alternativeName>
    <alternativeName>
        <fullName evidence="20">NOS type II</fullName>
    </alternativeName>
    <alternativeName>
        <fullName evidence="22">Peptidyl-cysteine S-nitrosylase NOS2</fullName>
    </alternativeName>
</protein>
<dbReference type="EC" id="1.14.13.39" evidence="7"/>
<comment type="similarity">
    <text evidence="6">Belongs to the NOS family.</text>
</comment>
<evidence type="ECO:0000256" key="10">
    <source>
        <dbReference type="ARBA" id="ARBA00022630"/>
    </source>
</evidence>
<dbReference type="Gene3D" id="3.40.50.360">
    <property type="match status" value="2"/>
</dbReference>
<evidence type="ECO:0000256" key="15">
    <source>
        <dbReference type="ARBA" id="ARBA00022860"/>
    </source>
</evidence>
<evidence type="ECO:0000256" key="6">
    <source>
        <dbReference type="ARBA" id="ARBA00006267"/>
    </source>
</evidence>
<evidence type="ECO:0000256" key="22">
    <source>
        <dbReference type="ARBA" id="ARBA00049812"/>
    </source>
</evidence>
<keyword evidence="11" id="KW-0288">FMN</keyword>
<dbReference type="InterPro" id="IPR044940">
    <property type="entry name" value="NOS_dom_2"/>
</dbReference>
<evidence type="ECO:0000256" key="2">
    <source>
        <dbReference type="ARBA" id="ARBA00001950"/>
    </source>
</evidence>
<keyword evidence="8" id="KW-0963">Cytoplasm</keyword>
<dbReference type="SUPFAM" id="SSF52218">
    <property type="entry name" value="Flavoproteins"/>
    <property type="match status" value="1"/>
</dbReference>
<dbReference type="Pfam" id="PF00258">
    <property type="entry name" value="Flavodoxin_1"/>
    <property type="match status" value="1"/>
</dbReference>
<proteinExistence type="inferred from homology"/>
<reference evidence="24" key="1">
    <citation type="submission" date="2023-05" db="EMBL/GenBank/DDBJ databases">
        <authorList>
            <person name="Stuckert A."/>
        </authorList>
    </citation>
    <scope>NUCLEOTIDE SEQUENCE</scope>
</reference>
<dbReference type="PANTHER" id="PTHR43410">
    <property type="entry name" value="NITRIC OXIDE SYNTHASE OXYGENASE"/>
    <property type="match status" value="1"/>
</dbReference>
<keyword evidence="9" id="KW-0349">Heme</keyword>
<dbReference type="SUPFAM" id="SSF56512">
    <property type="entry name" value="Nitric oxide (NO) synthase oxygenase domain"/>
    <property type="match status" value="1"/>
</dbReference>
<evidence type="ECO:0000256" key="7">
    <source>
        <dbReference type="ARBA" id="ARBA00012989"/>
    </source>
</evidence>
<comment type="subcellular location">
    <subcellularLocation>
        <location evidence="5">Cytoplasm</location>
        <location evidence="5">Cytosol</location>
    </subcellularLocation>
</comment>
<dbReference type="Gene3D" id="3.90.440.10">
    <property type="entry name" value="Nitric Oxide Synthase,Heme Domain,Chain A domain 2"/>
    <property type="match status" value="1"/>
</dbReference>
<evidence type="ECO:0000256" key="19">
    <source>
        <dbReference type="ARBA" id="ARBA00049771"/>
    </source>
</evidence>
<comment type="cofactor">
    <cofactor evidence="3">
        <name>heme b</name>
        <dbReference type="ChEBI" id="CHEBI:60344"/>
    </cofactor>
</comment>
<dbReference type="EMBL" id="CATNWA010019954">
    <property type="protein sequence ID" value="CAI9615926.1"/>
    <property type="molecule type" value="Genomic_DNA"/>
</dbReference>
<evidence type="ECO:0000313" key="25">
    <source>
        <dbReference type="Proteomes" id="UP001162483"/>
    </source>
</evidence>
<dbReference type="CDD" id="cd00795">
    <property type="entry name" value="NOS_oxygenase_euk"/>
    <property type="match status" value="1"/>
</dbReference>
<dbReference type="InterPro" id="IPR004030">
    <property type="entry name" value="NOS_N"/>
</dbReference>
<dbReference type="Gene3D" id="6.10.250.410">
    <property type="match status" value="1"/>
</dbReference>
<evidence type="ECO:0000313" key="24">
    <source>
        <dbReference type="EMBL" id="CAI9615926.1"/>
    </source>
</evidence>
<dbReference type="InterPro" id="IPR008254">
    <property type="entry name" value="Flavodoxin/NO_synth"/>
</dbReference>
<keyword evidence="12" id="KW-0479">Metal-binding</keyword>
<dbReference type="InterPro" id="IPR029039">
    <property type="entry name" value="Flavoprotein-like_sf"/>
</dbReference>
<evidence type="ECO:0000256" key="8">
    <source>
        <dbReference type="ARBA" id="ARBA00022490"/>
    </source>
</evidence>
<dbReference type="InterPro" id="IPR050607">
    <property type="entry name" value="NOS"/>
</dbReference>
<keyword evidence="25" id="KW-1185">Reference proteome</keyword>
<evidence type="ECO:0000256" key="18">
    <source>
        <dbReference type="ARBA" id="ARBA00047419"/>
    </source>
</evidence>
<sequence length="604" mass="69324">MKLKNYENGTILQDTLHLKAKQKLGCQSSICHGSIMNPQCYIRGPRDKPVSQDVILPQAIEFLNQYYNSFKELEIENYLNRLETITKDIELTGTYQLTMDELVFAAKQAWRNAPRCIGRIQWNNLQVIDARTCKTAKEMFDLICRHIKYATNAGNIRSAITIFPQRTDGKHDFRVWNSQLLCYAGFEMPDGIVIGDPARVEFTELCIQLGWKPRYERFEILPLVLQANGEDPELFEIPKDLICEVIIEHPRLEWFKELDLRWYTVPAVSNMLLEVGGIEFPACPFNGWYMGTEIGVRDFCDVQRYNVLEEVGRRMGLETHKLASLWKDQAVLEINVAVLYSFQKHNVTIMDHHSAAESFIKHMENEYKLRGGCPADWVWIVPPVSGSLTTVFHQEMLNYILSPFYYYQINAWKTHVWHDESRRPKKKEFKLSVIAKAVFFASLLVRKSMAARIKATILYATETGKSETLARKLHTLFSFAFKTEVNCMQDYNISNLNKETLLLVVTSTFGNGDCPGNGEKFKKSLFTLKQLHSKVRYAIFGLGSSMYPQFCAFAHTLDLKMAQLGASQISPTGEGDELNGQEESFSSWAVHTFKVISESSKYTC</sequence>
<evidence type="ECO:0000256" key="1">
    <source>
        <dbReference type="ARBA" id="ARBA00001917"/>
    </source>
</evidence>
<dbReference type="PANTHER" id="PTHR43410:SF4">
    <property type="entry name" value="NITRIC OXIDE SYNTHASE"/>
    <property type="match status" value="1"/>
</dbReference>
<dbReference type="Proteomes" id="UP001162483">
    <property type="component" value="Unassembled WGS sequence"/>
</dbReference>
<evidence type="ECO:0000256" key="5">
    <source>
        <dbReference type="ARBA" id="ARBA00004514"/>
    </source>
</evidence>
<evidence type="ECO:0000256" key="16">
    <source>
        <dbReference type="ARBA" id="ARBA00023002"/>
    </source>
</evidence>
<keyword evidence="16" id="KW-0560">Oxidoreductase</keyword>
<gene>
    <name evidence="24" type="ORF">SPARVUS_LOCUS15301848</name>
</gene>
<keyword evidence="10" id="KW-0285">Flavoprotein</keyword>
<feature type="domain" description="Flavodoxin-like" evidence="23">
    <location>
        <begin position="455"/>
        <end position="593"/>
    </location>
</feature>
<comment type="cofactor">
    <cofactor evidence="1">
        <name>FMN</name>
        <dbReference type="ChEBI" id="CHEBI:58210"/>
    </cofactor>
</comment>
<dbReference type="InterPro" id="IPR036119">
    <property type="entry name" value="NOS_N_sf"/>
</dbReference>
<keyword evidence="14" id="KW-0521">NADP</keyword>
<comment type="caution">
    <text evidence="24">The sequence shown here is derived from an EMBL/GenBank/DDBJ whole genome shotgun (WGS) entry which is preliminary data.</text>
</comment>
<keyword evidence="17" id="KW-0408">Iron</keyword>
<evidence type="ECO:0000256" key="13">
    <source>
        <dbReference type="ARBA" id="ARBA00022827"/>
    </source>
</evidence>
<dbReference type="PROSITE" id="PS60001">
    <property type="entry name" value="NOS"/>
    <property type="match status" value="1"/>
</dbReference>
<dbReference type="Gene3D" id="3.90.340.10">
    <property type="entry name" value="Nitric Oxide Synthase, Chain A, domain 1"/>
    <property type="match status" value="1"/>
</dbReference>
<accession>A0ABN9H2G3</accession>
<name>A0ABN9H2G3_9NEOB</name>